<name>A0A9Q0RQ05_BLOTA</name>
<keyword evidence="7" id="KW-0479">Metal-binding</keyword>
<evidence type="ECO:0000256" key="11">
    <source>
        <dbReference type="ARBA" id="ARBA00022989"/>
    </source>
</evidence>
<feature type="transmembrane region" description="Helical" evidence="14">
    <location>
        <begin position="646"/>
        <end position="673"/>
    </location>
</feature>
<dbReference type="InterPro" id="IPR013083">
    <property type="entry name" value="Znf_RING/FYVE/PHD"/>
</dbReference>
<feature type="transmembrane region" description="Helical" evidence="14">
    <location>
        <begin position="738"/>
        <end position="763"/>
    </location>
</feature>
<feature type="transmembrane region" description="Helical" evidence="14">
    <location>
        <begin position="527"/>
        <end position="544"/>
    </location>
</feature>
<keyword evidence="12 14" id="KW-0472">Membrane</keyword>
<dbReference type="EC" id="2.3.2.27" evidence="4"/>
<dbReference type="PANTHER" id="PTHR13145:SF0">
    <property type="entry name" value="E3 UBIQUITIN-PROTEIN LIGASE MARCHF6"/>
    <property type="match status" value="1"/>
</dbReference>
<evidence type="ECO:0000259" key="15">
    <source>
        <dbReference type="PROSITE" id="PS51292"/>
    </source>
</evidence>
<dbReference type="SMART" id="SM00744">
    <property type="entry name" value="RINGv"/>
    <property type="match status" value="1"/>
</dbReference>
<comment type="pathway">
    <text evidence="3">Protein modification; protein ubiquitination.</text>
</comment>
<keyword evidence="17" id="KW-1185">Reference proteome</keyword>
<dbReference type="GO" id="GO:0061630">
    <property type="term" value="F:ubiquitin protein ligase activity"/>
    <property type="evidence" value="ECO:0007669"/>
    <property type="project" value="UniProtKB-EC"/>
</dbReference>
<dbReference type="Proteomes" id="UP001142055">
    <property type="component" value="Chromosome 2"/>
</dbReference>
<sequence length="927" mass="107477">MEENSNSDICRVCRCEGTPDKPLYHPCICTGSIKYIHQECLSQWLKYSEKEFCELCNYRYTFIPIYSPDMPQRLPLKDILNVIVRCLGTVIRYWLQYTLVAIAWLGIIPLTAYRIFMFLFNYSFDDILSYTFEFKMEILFSDVFYGCCVVMCTLSMFIFLIWLREQIIRIGEPEWLERPINLNFFQFIFRNDEVQRPIVDANNQPPPDNNNDHDGIDPIEAVINEDQQEDVDVEEVIDVTDSEDDDNENNAAPPPNNQVVAQDWNPVIEWDRGAEDITWGRILGLDGTFAFLENVFWAITLNTLFIFIFAYCPFHIGNILFRKLRPQNDLVSTQFDRFIIIYMGYLIIGALLYIFHTIFSMTRLTRLQRSFGFCYIIVKVALLVTLEIGLFPMVVGWWLDICSLPLFNMTVANRIESFFSTPGTSLFIHWLIGMVCIFYFVSFVLMVKEVVRPGILWFIRNLNDPNFSPVNEMIHLSLLSHLQRCVISLALFCTLVLLCVHLPIVTIQRILPSFLPYNNVSYNDSPWELIIQLFIFRFLIPNMYQADNRDISGLIKTLIKNWCRIFSYILGLKSYLLGDDGDDVDDNNQQRDNNAVDGEEEEEEVVEVEIDEDGEAGDNIEELQQQLQDESSPNNYQRPRLFMLRIAMLLISFCSTLFFFGVLMLTVPIYMGRAILKKANNYVDISEIRLNEFYTATIGIYVIYGCFASISDINRWIKEILRANSDMILKWFSIGLKLAVSSFFIVGLIPLLAGLLFDVVLLIPLRVPLNQTPIFYIWQDYAFGILLSNVVCVIRMMSDARFKNIMERIYNNGFQNTNLQLILSEIAIPHTTIIGLMLIGPYLSVSTILPLVGASFEVCTLFQRRIHSILLLMIVLFFFGRYQINKLINFYQHIRNDKYLVGRRLVNYEHGKSSSVNSTATTSSTAK</sequence>
<feature type="transmembrane region" description="Helical" evidence="14">
    <location>
        <begin position="339"/>
        <end position="359"/>
    </location>
</feature>
<feature type="transmembrane region" description="Helical" evidence="14">
    <location>
        <begin position="371"/>
        <end position="399"/>
    </location>
</feature>
<evidence type="ECO:0000256" key="5">
    <source>
        <dbReference type="ARBA" id="ARBA00022679"/>
    </source>
</evidence>
<evidence type="ECO:0000256" key="13">
    <source>
        <dbReference type="SAM" id="MobiDB-lite"/>
    </source>
</evidence>
<dbReference type="GO" id="GO:0036503">
    <property type="term" value="P:ERAD pathway"/>
    <property type="evidence" value="ECO:0007669"/>
    <property type="project" value="TreeGrafter"/>
</dbReference>
<dbReference type="Pfam" id="PF12906">
    <property type="entry name" value="RINGv"/>
    <property type="match status" value="1"/>
</dbReference>
<dbReference type="GO" id="GO:0005789">
    <property type="term" value="C:endoplasmic reticulum membrane"/>
    <property type="evidence" value="ECO:0007669"/>
    <property type="project" value="TreeGrafter"/>
</dbReference>
<keyword evidence="9" id="KW-0833">Ubl conjugation pathway</keyword>
<evidence type="ECO:0000256" key="8">
    <source>
        <dbReference type="ARBA" id="ARBA00022771"/>
    </source>
</evidence>
<evidence type="ECO:0000313" key="17">
    <source>
        <dbReference type="Proteomes" id="UP001142055"/>
    </source>
</evidence>
<protein>
    <recommendedName>
        <fullName evidence="4">RING-type E3 ubiquitin transferase</fullName>
        <ecNumber evidence="4">2.3.2.27</ecNumber>
    </recommendedName>
</protein>
<feature type="transmembrane region" description="Helical" evidence="14">
    <location>
        <begin position="427"/>
        <end position="447"/>
    </location>
</feature>
<dbReference type="GO" id="GO:0008270">
    <property type="term" value="F:zinc ion binding"/>
    <property type="evidence" value="ECO:0007669"/>
    <property type="project" value="UniProtKB-KW"/>
</dbReference>
<dbReference type="SUPFAM" id="SSF57850">
    <property type="entry name" value="RING/U-box"/>
    <property type="match status" value="1"/>
</dbReference>
<feature type="transmembrane region" description="Helical" evidence="14">
    <location>
        <begin position="865"/>
        <end position="884"/>
    </location>
</feature>
<accession>A0A9Q0RQ05</accession>
<feature type="transmembrane region" description="Helical" evidence="14">
    <location>
        <begin position="775"/>
        <end position="798"/>
    </location>
</feature>
<comment type="subcellular location">
    <subcellularLocation>
        <location evidence="2">Membrane</location>
        <topology evidence="2">Multi-pass membrane protein</topology>
    </subcellularLocation>
</comment>
<evidence type="ECO:0000256" key="6">
    <source>
        <dbReference type="ARBA" id="ARBA00022692"/>
    </source>
</evidence>
<evidence type="ECO:0000256" key="14">
    <source>
        <dbReference type="SAM" id="Phobius"/>
    </source>
</evidence>
<evidence type="ECO:0000256" key="1">
    <source>
        <dbReference type="ARBA" id="ARBA00000900"/>
    </source>
</evidence>
<evidence type="ECO:0000256" key="10">
    <source>
        <dbReference type="ARBA" id="ARBA00022833"/>
    </source>
</evidence>
<keyword evidence="5" id="KW-0808">Transferase</keyword>
<proteinExistence type="predicted"/>
<dbReference type="Gene3D" id="3.30.40.10">
    <property type="entry name" value="Zinc/RING finger domain, C3HC4 (zinc finger)"/>
    <property type="match status" value="1"/>
</dbReference>
<dbReference type="FunFam" id="3.30.40.10:FF:000287">
    <property type="entry name" value="RING finger membrane protein"/>
    <property type="match status" value="1"/>
</dbReference>
<keyword evidence="6 14" id="KW-0812">Transmembrane</keyword>
<evidence type="ECO:0000256" key="2">
    <source>
        <dbReference type="ARBA" id="ARBA00004141"/>
    </source>
</evidence>
<reference evidence="16" key="1">
    <citation type="submission" date="2022-12" db="EMBL/GenBank/DDBJ databases">
        <title>Genome assemblies of Blomia tropicalis.</title>
        <authorList>
            <person name="Cui Y."/>
        </authorList>
    </citation>
    <scope>NUCLEOTIDE SEQUENCE</scope>
    <source>
        <tissue evidence="16">Adult mites</tissue>
    </source>
</reference>
<evidence type="ECO:0000256" key="3">
    <source>
        <dbReference type="ARBA" id="ARBA00004906"/>
    </source>
</evidence>
<keyword evidence="8" id="KW-0863">Zinc-finger</keyword>
<dbReference type="PROSITE" id="PS51292">
    <property type="entry name" value="ZF_RING_CH"/>
    <property type="match status" value="1"/>
</dbReference>
<evidence type="ECO:0000256" key="9">
    <source>
        <dbReference type="ARBA" id="ARBA00022786"/>
    </source>
</evidence>
<comment type="catalytic activity">
    <reaction evidence="1">
        <text>S-ubiquitinyl-[E2 ubiquitin-conjugating enzyme]-L-cysteine + [acceptor protein]-L-lysine = [E2 ubiquitin-conjugating enzyme]-L-cysteine + N(6)-ubiquitinyl-[acceptor protein]-L-lysine.</text>
        <dbReference type="EC" id="2.3.2.27"/>
    </reaction>
</comment>
<dbReference type="InterPro" id="IPR056521">
    <property type="entry name" value="MARCHF6-like_C"/>
</dbReference>
<evidence type="ECO:0000256" key="4">
    <source>
        <dbReference type="ARBA" id="ARBA00012483"/>
    </source>
</evidence>
<organism evidence="16 17">
    <name type="scientific">Blomia tropicalis</name>
    <name type="common">Mite</name>
    <dbReference type="NCBI Taxonomy" id="40697"/>
    <lineage>
        <taxon>Eukaryota</taxon>
        <taxon>Metazoa</taxon>
        <taxon>Ecdysozoa</taxon>
        <taxon>Arthropoda</taxon>
        <taxon>Chelicerata</taxon>
        <taxon>Arachnida</taxon>
        <taxon>Acari</taxon>
        <taxon>Acariformes</taxon>
        <taxon>Sarcoptiformes</taxon>
        <taxon>Astigmata</taxon>
        <taxon>Glycyphagoidea</taxon>
        <taxon>Echimyopodidae</taxon>
        <taxon>Blomia</taxon>
    </lineage>
</organism>
<feature type="transmembrane region" description="Helical" evidence="14">
    <location>
        <begin position="819"/>
        <end position="845"/>
    </location>
</feature>
<keyword evidence="10" id="KW-0862">Zinc</keyword>
<feature type="domain" description="RING-CH-type" evidence="15">
    <location>
        <begin position="2"/>
        <end position="63"/>
    </location>
</feature>
<feature type="transmembrane region" description="Helical" evidence="14">
    <location>
        <begin position="99"/>
        <end position="123"/>
    </location>
</feature>
<feature type="transmembrane region" description="Helical" evidence="14">
    <location>
        <begin position="693"/>
        <end position="717"/>
    </location>
</feature>
<comment type="caution">
    <text evidence="16">The sequence shown here is derived from an EMBL/GenBank/DDBJ whole genome shotgun (WGS) entry which is preliminary data.</text>
</comment>
<dbReference type="EMBL" id="JAPWDV010000002">
    <property type="protein sequence ID" value="KAJ6221411.1"/>
    <property type="molecule type" value="Genomic_DNA"/>
</dbReference>
<feature type="region of interest" description="Disordered" evidence="13">
    <location>
        <begin position="240"/>
        <end position="259"/>
    </location>
</feature>
<gene>
    <name evidence="16" type="ORF">RDWZM_007223</name>
</gene>
<feature type="transmembrane region" description="Helical" evidence="14">
    <location>
        <begin position="485"/>
        <end position="507"/>
    </location>
</feature>
<evidence type="ECO:0000256" key="12">
    <source>
        <dbReference type="ARBA" id="ARBA00023136"/>
    </source>
</evidence>
<dbReference type="InterPro" id="IPR011016">
    <property type="entry name" value="Znf_RING-CH"/>
</dbReference>
<evidence type="ECO:0000256" key="7">
    <source>
        <dbReference type="ARBA" id="ARBA00022723"/>
    </source>
</evidence>
<dbReference type="AlphaFoldDB" id="A0A9Q0RQ05"/>
<keyword evidence="11 14" id="KW-1133">Transmembrane helix</keyword>
<feature type="transmembrane region" description="Helical" evidence="14">
    <location>
        <begin position="143"/>
        <end position="163"/>
    </location>
</feature>
<dbReference type="OMA" id="WLHYSLV"/>
<evidence type="ECO:0000313" key="16">
    <source>
        <dbReference type="EMBL" id="KAJ6221411.1"/>
    </source>
</evidence>
<feature type="transmembrane region" description="Helical" evidence="14">
    <location>
        <begin position="295"/>
        <end position="319"/>
    </location>
</feature>
<dbReference type="CDD" id="cd16702">
    <property type="entry name" value="RING_CH-C4HC3_MARCH6"/>
    <property type="match status" value="1"/>
</dbReference>
<dbReference type="PANTHER" id="PTHR13145">
    <property type="entry name" value="SSM4 PROTEIN"/>
    <property type="match status" value="1"/>
</dbReference>
<dbReference type="Pfam" id="PF23113">
    <property type="entry name" value="MARCHF6_C"/>
    <property type="match status" value="1"/>
</dbReference>